<evidence type="ECO:0000256" key="1">
    <source>
        <dbReference type="ARBA" id="ARBA00004370"/>
    </source>
</evidence>
<dbReference type="NCBIfam" id="TIGR00254">
    <property type="entry name" value="GGDEF"/>
    <property type="match status" value="1"/>
</dbReference>
<dbReference type="InterPro" id="IPR052163">
    <property type="entry name" value="DGC-Regulatory_Protein"/>
</dbReference>
<keyword evidence="9" id="KW-1185">Reference proteome</keyword>
<gene>
    <name evidence="8" type="ORF">JYB87_01230</name>
</gene>
<evidence type="ECO:0000313" key="8">
    <source>
        <dbReference type="EMBL" id="QSX33908.1"/>
    </source>
</evidence>
<accession>A0ABX7QT95</accession>
<evidence type="ECO:0000256" key="2">
    <source>
        <dbReference type="ARBA" id="ARBA00022692"/>
    </source>
</evidence>
<dbReference type="InterPro" id="IPR029787">
    <property type="entry name" value="Nucleotide_cyclase"/>
</dbReference>
<dbReference type="Pfam" id="PF00990">
    <property type="entry name" value="GGDEF"/>
    <property type="match status" value="1"/>
</dbReference>
<evidence type="ECO:0000259" key="7">
    <source>
        <dbReference type="PROSITE" id="PS50887"/>
    </source>
</evidence>
<dbReference type="SUPFAM" id="SSF55073">
    <property type="entry name" value="Nucleotide cyclase"/>
    <property type="match status" value="1"/>
</dbReference>
<dbReference type="PANTHER" id="PTHR46663:SF2">
    <property type="entry name" value="GGDEF DOMAIN-CONTAINING PROTEIN"/>
    <property type="match status" value="1"/>
</dbReference>
<dbReference type="InterPro" id="IPR042240">
    <property type="entry name" value="CHASE_sf"/>
</dbReference>
<dbReference type="Proteomes" id="UP000662770">
    <property type="component" value="Chromosome"/>
</dbReference>
<dbReference type="PROSITE" id="PS50839">
    <property type="entry name" value="CHASE"/>
    <property type="match status" value="1"/>
</dbReference>
<reference evidence="8 9" key="1">
    <citation type="submission" date="2021-03" db="EMBL/GenBank/DDBJ databases">
        <title>Novel species identification of genus Shewanella.</title>
        <authorList>
            <person name="Liu G."/>
            <person name="Zhang Q."/>
        </authorList>
    </citation>
    <scope>NUCLEOTIDE SEQUENCE [LARGE SCALE GENOMIC DNA]</scope>
    <source>
        <strain evidence="8 9">FJAT-51800</strain>
    </source>
</reference>
<dbReference type="Gene3D" id="3.30.70.270">
    <property type="match status" value="1"/>
</dbReference>
<evidence type="ECO:0000313" key="9">
    <source>
        <dbReference type="Proteomes" id="UP000662770"/>
    </source>
</evidence>
<sequence length="451" mass="50692">MNFSAIKYLLLLCLTCFILLVTVVVEYVQQQLNDNIDTEAHLAAQQQLQLVRYHLESLLSLKVIEAGSLATFISVSPDSTEPQWRQIAEKMTADSRYIRNITVAPNDVIRFVHPLASNAAVIGLDYRSLPNQWQGVERARLTQTMQIIGPLTLIQGGEGLILRLPVFADPPHNLVYWGGCSVVFDWPNMLADSGITALAQQYSLALRRVDDRGNPSDYFWGDGTAFDEPLALEVINFFSGHWQLAMGAAKQPPLQKRGQQLVRLFGYSLIALTVVSALLLYQYFNSVHRYSYEDVLTKVGNRRQAMMALRQLAASRGRFGIISVDLNDFKKINDNFGHAAGDLFLQQVAQRLKQQLRGTDLVTRLGGDEFLLIISRLKDSEDLQRVQEKIRQYACQTPVMWQQHPLNVSLAMGSARYPTDASSINQLLQFADSAMYQDKQRVKQAASPAQS</sequence>
<evidence type="ECO:0000256" key="4">
    <source>
        <dbReference type="ARBA" id="ARBA00023136"/>
    </source>
</evidence>
<dbReference type="InterPro" id="IPR000160">
    <property type="entry name" value="GGDEF_dom"/>
</dbReference>
<organism evidence="8 9">
    <name type="scientific">Shewanella avicenniae</name>
    <dbReference type="NCBI Taxonomy" id="2814294"/>
    <lineage>
        <taxon>Bacteria</taxon>
        <taxon>Pseudomonadati</taxon>
        <taxon>Pseudomonadota</taxon>
        <taxon>Gammaproteobacteria</taxon>
        <taxon>Alteromonadales</taxon>
        <taxon>Shewanellaceae</taxon>
        <taxon>Shewanella</taxon>
    </lineage>
</organism>
<dbReference type="Pfam" id="PF03924">
    <property type="entry name" value="CHASE"/>
    <property type="match status" value="1"/>
</dbReference>
<dbReference type="CDD" id="cd01949">
    <property type="entry name" value="GGDEF"/>
    <property type="match status" value="1"/>
</dbReference>
<comment type="subcellular location">
    <subcellularLocation>
        <location evidence="1">Membrane</location>
    </subcellularLocation>
</comment>
<evidence type="ECO:0000256" key="5">
    <source>
        <dbReference type="SAM" id="Phobius"/>
    </source>
</evidence>
<dbReference type="SMART" id="SM00267">
    <property type="entry name" value="GGDEF"/>
    <property type="match status" value="1"/>
</dbReference>
<proteinExistence type="predicted"/>
<keyword evidence="2 5" id="KW-0812">Transmembrane</keyword>
<feature type="transmembrane region" description="Helical" evidence="5">
    <location>
        <begin position="264"/>
        <end position="284"/>
    </location>
</feature>
<keyword evidence="3 5" id="KW-1133">Transmembrane helix</keyword>
<dbReference type="InterPro" id="IPR006189">
    <property type="entry name" value="CHASE_dom"/>
</dbReference>
<dbReference type="PROSITE" id="PS50887">
    <property type="entry name" value="GGDEF"/>
    <property type="match status" value="1"/>
</dbReference>
<dbReference type="Gene3D" id="3.30.450.350">
    <property type="entry name" value="CHASE domain"/>
    <property type="match status" value="1"/>
</dbReference>
<evidence type="ECO:0000256" key="3">
    <source>
        <dbReference type="ARBA" id="ARBA00022989"/>
    </source>
</evidence>
<evidence type="ECO:0000259" key="6">
    <source>
        <dbReference type="PROSITE" id="PS50839"/>
    </source>
</evidence>
<name>A0ABX7QT95_9GAMM</name>
<feature type="domain" description="CHASE" evidence="6">
    <location>
        <begin position="108"/>
        <end position="199"/>
    </location>
</feature>
<feature type="domain" description="GGDEF" evidence="7">
    <location>
        <begin position="317"/>
        <end position="451"/>
    </location>
</feature>
<dbReference type="InterPro" id="IPR043128">
    <property type="entry name" value="Rev_trsase/Diguanyl_cyclase"/>
</dbReference>
<dbReference type="EMBL" id="CP071503">
    <property type="protein sequence ID" value="QSX33908.1"/>
    <property type="molecule type" value="Genomic_DNA"/>
</dbReference>
<dbReference type="RefSeq" id="WP_207355116.1">
    <property type="nucleotide sequence ID" value="NZ_CP071503.1"/>
</dbReference>
<protein>
    <submittedName>
        <fullName evidence="8">Sensor domain-containing diguanylate cyclase</fullName>
    </submittedName>
</protein>
<keyword evidence="4 5" id="KW-0472">Membrane</keyword>
<dbReference type="PANTHER" id="PTHR46663">
    <property type="entry name" value="DIGUANYLATE CYCLASE DGCT-RELATED"/>
    <property type="match status" value="1"/>
</dbReference>
<dbReference type="SMART" id="SM01079">
    <property type="entry name" value="CHASE"/>
    <property type="match status" value="1"/>
</dbReference>